<keyword evidence="3" id="KW-0378">Hydrolase</keyword>
<gene>
    <name evidence="3" type="ORF">ACFSNB_00090</name>
</gene>
<dbReference type="RefSeq" id="WP_377313313.1">
    <property type="nucleotide sequence ID" value="NZ_JBHUIY010000001.1"/>
</dbReference>
<protein>
    <submittedName>
        <fullName evidence="3">Alpha/beta hydrolase</fullName>
    </submittedName>
</protein>
<dbReference type="SUPFAM" id="SSF53474">
    <property type="entry name" value="alpha/beta-Hydrolases"/>
    <property type="match status" value="1"/>
</dbReference>
<keyword evidence="1" id="KW-0472">Membrane</keyword>
<evidence type="ECO:0000313" key="3">
    <source>
        <dbReference type="EMBL" id="MFD2232195.1"/>
    </source>
</evidence>
<accession>A0ABW5C870</accession>
<name>A0ABW5C870_9PROT</name>
<feature type="domain" description="Serine aminopeptidase S33" evidence="2">
    <location>
        <begin position="84"/>
        <end position="203"/>
    </location>
</feature>
<keyword evidence="4" id="KW-1185">Reference proteome</keyword>
<dbReference type="Gene3D" id="3.40.50.1820">
    <property type="entry name" value="alpha/beta hydrolase"/>
    <property type="match status" value="1"/>
</dbReference>
<dbReference type="PANTHER" id="PTHR12277">
    <property type="entry name" value="ALPHA/BETA HYDROLASE DOMAIN-CONTAINING PROTEIN"/>
    <property type="match status" value="1"/>
</dbReference>
<comment type="caution">
    <text evidence="3">The sequence shown here is derived from an EMBL/GenBank/DDBJ whole genome shotgun (WGS) entry which is preliminary data.</text>
</comment>
<feature type="domain" description="Serine aminopeptidase S33" evidence="2">
    <location>
        <begin position="212"/>
        <end position="263"/>
    </location>
</feature>
<keyword evidence="1" id="KW-1133">Transmembrane helix</keyword>
<dbReference type="Pfam" id="PF12146">
    <property type="entry name" value="Hydrolase_4"/>
    <property type="match status" value="2"/>
</dbReference>
<evidence type="ECO:0000256" key="1">
    <source>
        <dbReference type="SAM" id="Phobius"/>
    </source>
</evidence>
<dbReference type="InterPro" id="IPR029058">
    <property type="entry name" value="AB_hydrolase_fold"/>
</dbReference>
<proteinExistence type="predicted"/>
<keyword evidence="1" id="KW-0812">Transmembrane</keyword>
<organism evidence="3 4">
    <name type="scientific">Phaeospirillum tilakii</name>
    <dbReference type="NCBI Taxonomy" id="741673"/>
    <lineage>
        <taxon>Bacteria</taxon>
        <taxon>Pseudomonadati</taxon>
        <taxon>Pseudomonadota</taxon>
        <taxon>Alphaproteobacteria</taxon>
        <taxon>Rhodospirillales</taxon>
        <taxon>Rhodospirillaceae</taxon>
        <taxon>Phaeospirillum</taxon>
    </lineage>
</organism>
<dbReference type="InterPro" id="IPR022742">
    <property type="entry name" value="Hydrolase_4"/>
</dbReference>
<dbReference type="Proteomes" id="UP001597296">
    <property type="component" value="Unassembled WGS sequence"/>
</dbReference>
<evidence type="ECO:0000313" key="4">
    <source>
        <dbReference type="Proteomes" id="UP001597296"/>
    </source>
</evidence>
<dbReference type="GO" id="GO:0016787">
    <property type="term" value="F:hydrolase activity"/>
    <property type="evidence" value="ECO:0007669"/>
    <property type="project" value="UniProtKB-KW"/>
</dbReference>
<evidence type="ECO:0000259" key="2">
    <source>
        <dbReference type="Pfam" id="PF12146"/>
    </source>
</evidence>
<feature type="transmembrane region" description="Helical" evidence="1">
    <location>
        <begin position="12"/>
        <end position="36"/>
    </location>
</feature>
<reference evidence="4" key="1">
    <citation type="journal article" date="2019" name="Int. J. Syst. Evol. Microbiol.">
        <title>The Global Catalogue of Microorganisms (GCM) 10K type strain sequencing project: providing services to taxonomists for standard genome sequencing and annotation.</title>
        <authorList>
            <consortium name="The Broad Institute Genomics Platform"/>
            <consortium name="The Broad Institute Genome Sequencing Center for Infectious Disease"/>
            <person name="Wu L."/>
            <person name="Ma J."/>
        </authorList>
    </citation>
    <scope>NUCLEOTIDE SEQUENCE [LARGE SCALE GENOMIC DNA]</scope>
    <source>
        <strain evidence="4">KCTC 15012</strain>
    </source>
</reference>
<dbReference type="EMBL" id="JBHUIY010000001">
    <property type="protein sequence ID" value="MFD2232195.1"/>
    <property type="molecule type" value="Genomic_DNA"/>
</dbReference>
<sequence length="286" mass="30604">MGPDRAGEMTMVTALLAATGLVAGLYLLGLLGLALFQREMIYRPDPTRTDPADIGLSDLVPVPVRGADGRLITSWYAPPLHPLAATLVMFHGNAGTNAARAHKARLLLDAGYGVFMAEYRGYGGNSGRPSERDLTADGAAILDWLAGRGVPANRIVLWGESIGCGVALALTERISPRGVILECPFTALADLAPPYVPVALARLLMRDRFDNLRRIGRLAAPLLIVHGQLDRLTPPAMAQALLAAAPAADKEAAFLPLAHHDDLWDQGAEKPILDFLQRLRNGTPFD</sequence>